<dbReference type="InterPro" id="IPR000620">
    <property type="entry name" value="EamA_dom"/>
</dbReference>
<gene>
    <name evidence="8" type="ORF">GTU67_12000</name>
</gene>
<evidence type="ECO:0000313" key="8">
    <source>
        <dbReference type="EMBL" id="MBC2770629.1"/>
    </source>
</evidence>
<reference evidence="8 9" key="1">
    <citation type="submission" date="2020-08" db="EMBL/GenBank/DDBJ databases">
        <title>Paraeoetvoesia sp. YC-7-48 draft genome sequence.</title>
        <authorList>
            <person name="Yao L."/>
        </authorList>
    </citation>
    <scope>NUCLEOTIDE SEQUENCE [LARGE SCALE GENOMIC DNA]</scope>
    <source>
        <strain evidence="9">YC-7-48</strain>
    </source>
</reference>
<evidence type="ECO:0000256" key="1">
    <source>
        <dbReference type="ARBA" id="ARBA00004141"/>
    </source>
</evidence>
<comment type="caution">
    <text evidence="8">The sequence shown here is derived from an EMBL/GenBank/DDBJ whole genome shotgun (WGS) entry which is preliminary data.</text>
</comment>
<dbReference type="GO" id="GO:0016020">
    <property type="term" value="C:membrane"/>
    <property type="evidence" value="ECO:0007669"/>
    <property type="project" value="UniProtKB-SubCell"/>
</dbReference>
<feature type="transmembrane region" description="Helical" evidence="6">
    <location>
        <begin position="100"/>
        <end position="117"/>
    </location>
</feature>
<dbReference type="SUPFAM" id="SSF103481">
    <property type="entry name" value="Multidrug resistance efflux transporter EmrE"/>
    <property type="match status" value="2"/>
</dbReference>
<comment type="subcellular location">
    <subcellularLocation>
        <location evidence="1">Membrane</location>
        <topology evidence="1">Multi-pass membrane protein</topology>
    </subcellularLocation>
</comment>
<dbReference type="AlphaFoldDB" id="A0A842HNZ2"/>
<evidence type="ECO:0000256" key="2">
    <source>
        <dbReference type="ARBA" id="ARBA00007362"/>
    </source>
</evidence>
<comment type="similarity">
    <text evidence="2">Belongs to the EamA transporter family.</text>
</comment>
<evidence type="ECO:0000259" key="7">
    <source>
        <dbReference type="Pfam" id="PF00892"/>
    </source>
</evidence>
<evidence type="ECO:0000256" key="5">
    <source>
        <dbReference type="ARBA" id="ARBA00023136"/>
    </source>
</evidence>
<proteinExistence type="inferred from homology"/>
<dbReference type="PANTHER" id="PTHR32322">
    <property type="entry name" value="INNER MEMBRANE TRANSPORTER"/>
    <property type="match status" value="1"/>
</dbReference>
<feature type="transmembrane region" description="Helical" evidence="6">
    <location>
        <begin position="278"/>
        <end position="300"/>
    </location>
</feature>
<dbReference type="Proteomes" id="UP000545386">
    <property type="component" value="Unassembled WGS sequence"/>
</dbReference>
<evidence type="ECO:0000256" key="4">
    <source>
        <dbReference type="ARBA" id="ARBA00022989"/>
    </source>
</evidence>
<evidence type="ECO:0000256" key="3">
    <source>
        <dbReference type="ARBA" id="ARBA00022692"/>
    </source>
</evidence>
<keyword evidence="9" id="KW-1185">Reference proteome</keyword>
<keyword evidence="3 6" id="KW-0812">Transmembrane</keyword>
<evidence type="ECO:0000256" key="6">
    <source>
        <dbReference type="SAM" id="Phobius"/>
    </source>
</evidence>
<dbReference type="EMBL" id="JACJUU010000010">
    <property type="protein sequence ID" value="MBC2770629.1"/>
    <property type="molecule type" value="Genomic_DNA"/>
</dbReference>
<feature type="transmembrane region" description="Helical" evidence="6">
    <location>
        <begin position="193"/>
        <end position="216"/>
    </location>
</feature>
<keyword evidence="5 6" id="KW-0472">Membrane</keyword>
<organism evidence="8 9">
    <name type="scientific">Pusillimonas minor</name>
    <dbReference type="NCBI Taxonomy" id="2697024"/>
    <lineage>
        <taxon>Bacteria</taxon>
        <taxon>Pseudomonadati</taxon>
        <taxon>Pseudomonadota</taxon>
        <taxon>Betaproteobacteria</taxon>
        <taxon>Burkholderiales</taxon>
        <taxon>Alcaligenaceae</taxon>
        <taxon>Pusillimonas</taxon>
    </lineage>
</organism>
<accession>A0A842HNZ2</accession>
<dbReference type="RefSeq" id="WP_185780307.1">
    <property type="nucleotide sequence ID" value="NZ_JACJUU010000010.1"/>
</dbReference>
<feature type="transmembrane region" description="Helical" evidence="6">
    <location>
        <begin position="71"/>
        <end position="88"/>
    </location>
</feature>
<feature type="transmembrane region" description="Helical" evidence="6">
    <location>
        <begin position="12"/>
        <end position="33"/>
    </location>
</feature>
<feature type="transmembrane region" description="Helical" evidence="6">
    <location>
        <begin position="158"/>
        <end position="181"/>
    </location>
</feature>
<feature type="transmembrane region" description="Helical" evidence="6">
    <location>
        <begin position="253"/>
        <end position="272"/>
    </location>
</feature>
<dbReference type="InterPro" id="IPR037185">
    <property type="entry name" value="EmrE-like"/>
</dbReference>
<dbReference type="PANTHER" id="PTHR32322:SF2">
    <property type="entry name" value="EAMA DOMAIN-CONTAINING PROTEIN"/>
    <property type="match status" value="1"/>
</dbReference>
<evidence type="ECO:0000313" key="9">
    <source>
        <dbReference type="Proteomes" id="UP000545386"/>
    </source>
</evidence>
<feature type="transmembrane region" description="Helical" evidence="6">
    <location>
        <begin position="129"/>
        <end position="146"/>
    </location>
</feature>
<dbReference type="Pfam" id="PF00892">
    <property type="entry name" value="EamA"/>
    <property type="match status" value="2"/>
</dbReference>
<name>A0A842HNZ2_9BURK</name>
<protein>
    <submittedName>
        <fullName evidence="8">DMT family transporter</fullName>
    </submittedName>
</protein>
<feature type="transmembrane region" description="Helical" evidence="6">
    <location>
        <begin position="222"/>
        <end position="244"/>
    </location>
</feature>
<feature type="domain" description="EamA" evidence="7">
    <location>
        <begin position="159"/>
        <end position="295"/>
    </location>
</feature>
<feature type="domain" description="EamA" evidence="7">
    <location>
        <begin position="14"/>
        <end position="143"/>
    </location>
</feature>
<keyword evidence="4 6" id="KW-1133">Transmembrane helix</keyword>
<sequence>MDSRKAIDTSAVGIMTVLCMIWAFQQIAIKAAGPDIAPILQIAFRSGIAIVLVGLLMLWQRVPVSFADGTWRPGLLVGFLFALEFLLMGEGLRYTTASHMTVFLYTAPFFAAIGLHWRLPEERLAPAQWVGILVAFIGVAVAFFGPDNSDNPRQAADMLWGDFLGLLAGAAWGATTVVIRCSKLSNTPATLTLMYQLVGAFVLLLVAAVALGQASVNPTPVAIGSVLFQGIVVSFITFLTWFWLLRKYLASRLGVFSFMTPMFGVIFGVWLLNEPLDTSFLIGALLVGIGIVTVSGYGWFVQVLKKRA</sequence>
<feature type="transmembrane region" description="Helical" evidence="6">
    <location>
        <begin position="39"/>
        <end position="59"/>
    </location>
</feature>
<dbReference type="InterPro" id="IPR050638">
    <property type="entry name" value="AA-Vitamin_Transporters"/>
</dbReference>